<feature type="transmembrane region" description="Helical" evidence="1">
    <location>
        <begin position="90"/>
        <end position="108"/>
    </location>
</feature>
<protein>
    <recommendedName>
        <fullName evidence="4">Zinc ribbon domain-containing protein</fullName>
    </recommendedName>
</protein>
<keyword evidence="1" id="KW-1133">Transmembrane helix</keyword>
<feature type="transmembrane region" description="Helical" evidence="1">
    <location>
        <begin position="163"/>
        <end position="181"/>
    </location>
</feature>
<accession>A0A2S0HUL4</accession>
<dbReference type="EMBL" id="CP027062">
    <property type="protein sequence ID" value="AVI50371.1"/>
    <property type="molecule type" value="Genomic_DNA"/>
</dbReference>
<evidence type="ECO:0000313" key="2">
    <source>
        <dbReference type="EMBL" id="AVI50371.1"/>
    </source>
</evidence>
<name>A0A2S0HUL4_9FLAO</name>
<keyword evidence="1" id="KW-0472">Membrane</keyword>
<proteinExistence type="predicted"/>
<evidence type="ECO:0000313" key="3">
    <source>
        <dbReference type="Proteomes" id="UP000238442"/>
    </source>
</evidence>
<feature type="transmembrane region" description="Helical" evidence="1">
    <location>
        <begin position="114"/>
        <end position="132"/>
    </location>
</feature>
<feature type="transmembrane region" description="Helical" evidence="1">
    <location>
        <begin position="139"/>
        <end position="157"/>
    </location>
</feature>
<keyword evidence="1" id="KW-0812">Transmembrane</keyword>
<dbReference type="RefSeq" id="WP_105215162.1">
    <property type="nucleotide sequence ID" value="NZ_CP027062.1"/>
</dbReference>
<dbReference type="KEGG" id="aue:C5O00_04015"/>
<reference evidence="2 3" key="1">
    <citation type="submission" date="2018-02" db="EMBL/GenBank/DDBJ databases">
        <title>Genomic analysis of the strain RR4-38 isolated from a seawater recirculating aquaculture system.</title>
        <authorList>
            <person name="Kim Y.-S."/>
            <person name="Jang Y.H."/>
            <person name="Kim K.-H."/>
        </authorList>
    </citation>
    <scope>NUCLEOTIDE SEQUENCE [LARGE SCALE GENOMIC DNA]</scope>
    <source>
        <strain evidence="2 3">RR4-38</strain>
    </source>
</reference>
<evidence type="ECO:0000256" key="1">
    <source>
        <dbReference type="SAM" id="Phobius"/>
    </source>
</evidence>
<evidence type="ECO:0008006" key="4">
    <source>
        <dbReference type="Google" id="ProtNLM"/>
    </source>
</evidence>
<dbReference type="OrthoDB" id="1448908at2"/>
<sequence>MKKEGVCPPFFILSFILAFYFIMDELISRPEEVLHCSQCQTPISSDHKFCVNCGFPERGSDREKSGFHANRVLNARRSQMAKKEIKSGRNSLLIIAGLSFLFGIGYFFLHDDTATLIASGILTIVYLGLAYWSQQRPLIALVLGLLVYLTTIVINAIVDPETIYKGIIVKVLIIVFLSKGINSALQLRKTQI</sequence>
<gene>
    <name evidence="2" type="ORF">C5O00_04015</name>
</gene>
<feature type="transmembrane region" description="Helical" evidence="1">
    <location>
        <begin position="6"/>
        <end position="23"/>
    </location>
</feature>
<dbReference type="AlphaFoldDB" id="A0A2S0HUL4"/>
<dbReference type="Proteomes" id="UP000238442">
    <property type="component" value="Chromosome"/>
</dbReference>
<organism evidence="2 3">
    <name type="scientific">Pukyongia salina</name>
    <dbReference type="NCBI Taxonomy" id="2094025"/>
    <lineage>
        <taxon>Bacteria</taxon>
        <taxon>Pseudomonadati</taxon>
        <taxon>Bacteroidota</taxon>
        <taxon>Flavobacteriia</taxon>
        <taxon>Flavobacteriales</taxon>
        <taxon>Flavobacteriaceae</taxon>
        <taxon>Pukyongia</taxon>
    </lineage>
</organism>
<keyword evidence="3" id="KW-1185">Reference proteome</keyword>